<dbReference type="PANTHER" id="PTHR41291:SF1">
    <property type="entry name" value="DNA ALKYLATION REPAIR PROTEIN"/>
    <property type="match status" value="1"/>
</dbReference>
<sequence>MNVLDVMAQLEALGTQQTKKTFIRHGAPGPLFGVKIGDLKKYLVKEVKKNQQLALDLFDTGNSDAQYLAGLAINPKLMTKNQLEHWSDTSNWSAISEAIVASVTAESPYAIELALKWIHSDDELLEDTGWSCYGKFLSIAPDTAINHQEVLLLLNTIEQTIHQAKNAVRYTMNGFVISVGCYCPSLLDEAKKTALTIGAVNVRMGDTACKVPLAITSIEKVVEMNRVGKKRKRAVC</sequence>
<reference evidence="1 2" key="1">
    <citation type="journal article" date="2018" name="Int. J. Food Microbiol.">
        <title>Growth of Carnobacterium spp. isolated from chilled vacuum-packaged meat under relevant acidic conditions.</title>
        <authorList>
            <person name="Zhang P."/>
            <person name="Badoni M."/>
            <person name="Ganzle M."/>
            <person name="Yang X."/>
        </authorList>
    </citation>
    <scope>NUCLEOTIDE SEQUENCE [LARGE SCALE GENOMIC DNA]</scope>
    <source>
        <strain evidence="1 2">B2</strain>
    </source>
</reference>
<evidence type="ECO:0000313" key="2">
    <source>
        <dbReference type="Proteomes" id="UP000297938"/>
    </source>
</evidence>
<dbReference type="RefSeq" id="WP_135025721.1">
    <property type="nucleotide sequence ID" value="NZ_JBFUWK010000004.1"/>
</dbReference>
<dbReference type="InterPro" id="IPR016024">
    <property type="entry name" value="ARM-type_fold"/>
</dbReference>
<accession>A0A7Z8D0W5</accession>
<proteinExistence type="predicted"/>
<dbReference type="Pfam" id="PF08713">
    <property type="entry name" value="DNA_alkylation"/>
    <property type="match status" value="1"/>
</dbReference>
<comment type="caution">
    <text evidence="1">The sequence shown here is derived from an EMBL/GenBank/DDBJ whole genome shotgun (WGS) entry which is preliminary data.</text>
</comment>
<organism evidence="1 2">
    <name type="scientific">Carnobacterium divergens</name>
    <name type="common">Lactobacillus divergens</name>
    <dbReference type="NCBI Taxonomy" id="2748"/>
    <lineage>
        <taxon>Bacteria</taxon>
        <taxon>Bacillati</taxon>
        <taxon>Bacillota</taxon>
        <taxon>Bacilli</taxon>
        <taxon>Lactobacillales</taxon>
        <taxon>Carnobacteriaceae</taxon>
        <taxon>Carnobacterium</taxon>
    </lineage>
</organism>
<dbReference type="CDD" id="cd06561">
    <property type="entry name" value="AlkD_like"/>
    <property type="match status" value="1"/>
</dbReference>
<dbReference type="SUPFAM" id="SSF48371">
    <property type="entry name" value="ARM repeat"/>
    <property type="match status" value="1"/>
</dbReference>
<protein>
    <submittedName>
        <fullName evidence="1">DNA alkylation repair protein</fullName>
    </submittedName>
</protein>
<dbReference type="AlphaFoldDB" id="A0A7Z8D0W5"/>
<dbReference type="PANTHER" id="PTHR41291">
    <property type="entry name" value="DNA ALKYLATION REPAIR PROTEIN"/>
    <property type="match status" value="1"/>
</dbReference>
<evidence type="ECO:0000313" key="1">
    <source>
        <dbReference type="EMBL" id="TFJ28568.1"/>
    </source>
</evidence>
<dbReference type="EMBL" id="NRPP01000007">
    <property type="protein sequence ID" value="TFJ28568.1"/>
    <property type="molecule type" value="Genomic_DNA"/>
</dbReference>
<dbReference type="InterPro" id="IPR014825">
    <property type="entry name" value="DNA_alkylation"/>
</dbReference>
<gene>
    <name evidence="1" type="ORF">CKN69_03290</name>
</gene>
<name>A0A7Z8D0W5_CARDV</name>
<dbReference type="Proteomes" id="UP000297938">
    <property type="component" value="Unassembled WGS sequence"/>
</dbReference>